<dbReference type="AlphaFoldDB" id="A0AAE1DSL9"/>
<dbReference type="Proteomes" id="UP001283361">
    <property type="component" value="Unassembled WGS sequence"/>
</dbReference>
<dbReference type="EMBL" id="JAWDGP010002642">
    <property type="protein sequence ID" value="KAK3781247.1"/>
    <property type="molecule type" value="Genomic_DNA"/>
</dbReference>
<proteinExistence type="predicted"/>
<gene>
    <name evidence="1" type="ORF">RRG08_065978</name>
</gene>
<reference evidence="1" key="1">
    <citation type="journal article" date="2023" name="G3 (Bethesda)">
        <title>A reference genome for the long-term kleptoplast-retaining sea slug Elysia crispata morphotype clarki.</title>
        <authorList>
            <person name="Eastman K.E."/>
            <person name="Pendleton A.L."/>
            <person name="Shaikh M.A."/>
            <person name="Suttiyut T."/>
            <person name="Ogas R."/>
            <person name="Tomko P."/>
            <person name="Gavelis G."/>
            <person name="Widhalm J.R."/>
            <person name="Wisecaver J.H."/>
        </authorList>
    </citation>
    <scope>NUCLEOTIDE SEQUENCE</scope>
    <source>
        <strain evidence="1">ECLA1</strain>
    </source>
</reference>
<protein>
    <submittedName>
        <fullName evidence="1">Uncharacterized protein</fullName>
    </submittedName>
</protein>
<comment type="caution">
    <text evidence="1">The sequence shown here is derived from an EMBL/GenBank/DDBJ whole genome shotgun (WGS) entry which is preliminary data.</text>
</comment>
<evidence type="ECO:0000313" key="1">
    <source>
        <dbReference type="EMBL" id="KAK3781247.1"/>
    </source>
</evidence>
<keyword evidence="2" id="KW-1185">Reference proteome</keyword>
<accession>A0AAE1DSL9</accession>
<evidence type="ECO:0000313" key="2">
    <source>
        <dbReference type="Proteomes" id="UP001283361"/>
    </source>
</evidence>
<name>A0AAE1DSL9_9GAST</name>
<sequence length="78" mass="8533">MIRSNLTAGVSIGRRSSLCNPWPHARVGMVSRRHGSDNPAGCTVRQCWNCLDNHDSDSHLNLSNITISDVSHTSVYGI</sequence>
<organism evidence="1 2">
    <name type="scientific">Elysia crispata</name>
    <name type="common">lettuce slug</name>
    <dbReference type="NCBI Taxonomy" id="231223"/>
    <lineage>
        <taxon>Eukaryota</taxon>
        <taxon>Metazoa</taxon>
        <taxon>Spiralia</taxon>
        <taxon>Lophotrochozoa</taxon>
        <taxon>Mollusca</taxon>
        <taxon>Gastropoda</taxon>
        <taxon>Heterobranchia</taxon>
        <taxon>Euthyneura</taxon>
        <taxon>Panpulmonata</taxon>
        <taxon>Sacoglossa</taxon>
        <taxon>Placobranchoidea</taxon>
        <taxon>Plakobranchidae</taxon>
        <taxon>Elysia</taxon>
    </lineage>
</organism>